<sequence>MDINPNGTLYQVIQTIVQNIFKSLSPTDS</sequence>
<feature type="non-terminal residue" evidence="1">
    <location>
        <position position="29"/>
    </location>
</feature>
<reference evidence="2" key="1">
    <citation type="submission" date="2016-10" db="EMBL/GenBank/DDBJ databases">
        <authorList>
            <person name="Varghese N."/>
            <person name="Submissions S."/>
        </authorList>
    </citation>
    <scope>NUCLEOTIDE SEQUENCE [LARGE SCALE GENOMIC DNA]</scope>
    <source>
        <strain evidence="2">DSM 13327</strain>
    </source>
</reference>
<evidence type="ECO:0000313" key="2">
    <source>
        <dbReference type="Proteomes" id="UP000199520"/>
    </source>
</evidence>
<dbReference type="AlphaFoldDB" id="A0A1I4QUL8"/>
<accession>A0A1I4QUL8</accession>
<protein>
    <submittedName>
        <fullName evidence="1">Uncharacterized protein</fullName>
    </submittedName>
</protein>
<organism evidence="1 2">
    <name type="scientific">Pelosinus propionicus DSM 13327</name>
    <dbReference type="NCBI Taxonomy" id="1123291"/>
    <lineage>
        <taxon>Bacteria</taxon>
        <taxon>Bacillati</taxon>
        <taxon>Bacillota</taxon>
        <taxon>Negativicutes</taxon>
        <taxon>Selenomonadales</taxon>
        <taxon>Sporomusaceae</taxon>
        <taxon>Pelosinus</taxon>
    </lineage>
</organism>
<proteinExistence type="predicted"/>
<dbReference type="EMBL" id="FOTS01000134">
    <property type="protein sequence ID" value="SFM43406.1"/>
    <property type="molecule type" value="Genomic_DNA"/>
</dbReference>
<dbReference type="Proteomes" id="UP000199520">
    <property type="component" value="Unassembled WGS sequence"/>
</dbReference>
<name>A0A1I4QUL8_9FIRM</name>
<evidence type="ECO:0000313" key="1">
    <source>
        <dbReference type="EMBL" id="SFM43406.1"/>
    </source>
</evidence>
<gene>
    <name evidence="1" type="ORF">SAMN04490355_11342</name>
</gene>
<keyword evidence="2" id="KW-1185">Reference proteome</keyword>